<feature type="domain" description="Phosphoribosyltransferase" evidence="7">
    <location>
        <begin position="76"/>
        <end position="181"/>
    </location>
</feature>
<accession>A0A133XU14</accession>
<comment type="subunit">
    <text evidence="5">Homodimer.</text>
</comment>
<comment type="similarity">
    <text evidence="5">Belongs to the purine/pyrimidine phosphoribosyltransferase family. Xpt subfamily.</text>
</comment>
<comment type="catalytic activity">
    <reaction evidence="5">
        <text>XMP + diphosphate = xanthine + 5-phospho-alpha-D-ribose 1-diphosphate</text>
        <dbReference type="Rhea" id="RHEA:10800"/>
        <dbReference type="ChEBI" id="CHEBI:17712"/>
        <dbReference type="ChEBI" id="CHEBI:33019"/>
        <dbReference type="ChEBI" id="CHEBI:57464"/>
        <dbReference type="ChEBI" id="CHEBI:58017"/>
        <dbReference type="EC" id="2.4.2.22"/>
    </reaction>
</comment>
<dbReference type="PANTHER" id="PTHR43864">
    <property type="entry name" value="HYPOXANTHINE/GUANINE PHOSPHORIBOSYLTRANSFERASE"/>
    <property type="match status" value="1"/>
</dbReference>
<keyword evidence="4 5" id="KW-0660">Purine salvage</keyword>
<dbReference type="EMBL" id="LSCR01000015">
    <property type="protein sequence ID" value="KXB34423.1"/>
    <property type="molecule type" value="Genomic_DNA"/>
</dbReference>
<dbReference type="NCBIfam" id="TIGR01744">
    <property type="entry name" value="XPRTase"/>
    <property type="match status" value="1"/>
</dbReference>
<dbReference type="HAMAP" id="MF_01184">
    <property type="entry name" value="XPRTase"/>
    <property type="match status" value="1"/>
</dbReference>
<dbReference type="GO" id="GO:0000310">
    <property type="term" value="F:xanthine phosphoribosyltransferase activity"/>
    <property type="evidence" value="ECO:0007669"/>
    <property type="project" value="UniProtKB-UniRule"/>
</dbReference>
<keyword evidence="2 5" id="KW-0328">Glycosyltransferase</keyword>
<comment type="pathway">
    <text evidence="5">Purine metabolism; XMP biosynthesis via salvage pathway; XMP from xanthine: step 1/1.</text>
</comment>
<keyword evidence="1 5" id="KW-0963">Cytoplasm</keyword>
<evidence type="ECO:0000256" key="6">
    <source>
        <dbReference type="NCBIfam" id="TIGR01744"/>
    </source>
</evidence>
<dbReference type="Proteomes" id="UP000070675">
    <property type="component" value="Unassembled WGS sequence"/>
</dbReference>
<comment type="subcellular location">
    <subcellularLocation>
        <location evidence="5">Cytoplasm</location>
    </subcellularLocation>
</comment>
<sequence length="215" mass="23982">MRVIAMCNEFARSGARRIRNERSFFMRLLEEKILQDAQILPRNILKVDSFLNHQVDPQLMMAMGQDMADHFATSGATKVLTLEVSGITLAMAAAFYLRVPMIFAKKIASVTLTHDVYSSVVESYTKKRSYEIKVDKQFLTPDDKVLIVDDFLATGAALKGLTNICEQAGAAVVGYGIAIEKVFQTGGNRLRELGFDVYSQARISEFVDGSVKFEH</sequence>
<evidence type="ECO:0000313" key="8">
    <source>
        <dbReference type="EMBL" id="KXB34423.1"/>
    </source>
</evidence>
<organism evidence="8 9">
    <name type="scientific">Atopobium deltae</name>
    <dbReference type="NCBI Taxonomy" id="1393034"/>
    <lineage>
        <taxon>Bacteria</taxon>
        <taxon>Bacillati</taxon>
        <taxon>Actinomycetota</taxon>
        <taxon>Coriobacteriia</taxon>
        <taxon>Coriobacteriales</taxon>
        <taxon>Atopobiaceae</taxon>
        <taxon>Atopobium</taxon>
    </lineage>
</organism>
<dbReference type="InterPro" id="IPR000836">
    <property type="entry name" value="PRTase_dom"/>
</dbReference>
<dbReference type="UniPathway" id="UPA00602">
    <property type="reaction ID" value="UER00658"/>
</dbReference>
<dbReference type="InterPro" id="IPR029057">
    <property type="entry name" value="PRTase-like"/>
</dbReference>
<keyword evidence="9" id="KW-1185">Reference proteome</keyword>
<comment type="function">
    <text evidence="5">Converts the preformed base xanthine, a product of nucleic acid breakdown, to xanthosine 5'-monophosphate (XMP), so it can be reused for RNA or DNA synthesis.</text>
</comment>
<evidence type="ECO:0000256" key="4">
    <source>
        <dbReference type="ARBA" id="ARBA00022726"/>
    </source>
</evidence>
<dbReference type="GO" id="GO:0046110">
    <property type="term" value="P:xanthine metabolic process"/>
    <property type="evidence" value="ECO:0007669"/>
    <property type="project" value="UniProtKB-UniRule"/>
</dbReference>
<keyword evidence="3 5" id="KW-0808">Transferase</keyword>
<evidence type="ECO:0000256" key="5">
    <source>
        <dbReference type="HAMAP-Rule" id="MF_01184"/>
    </source>
</evidence>
<dbReference type="GO" id="GO:0005737">
    <property type="term" value="C:cytoplasm"/>
    <property type="evidence" value="ECO:0007669"/>
    <property type="project" value="UniProtKB-SubCell"/>
</dbReference>
<protein>
    <recommendedName>
        <fullName evidence="5 6">Xanthine phosphoribosyltransferase</fullName>
        <shortName evidence="5">XPRTase</shortName>
        <ecNumber evidence="5 6">2.4.2.22</ecNumber>
    </recommendedName>
</protein>
<dbReference type="AlphaFoldDB" id="A0A133XU14"/>
<dbReference type="PATRIC" id="fig|1393034.3.peg.832"/>
<feature type="binding site" evidence="5">
    <location>
        <begin position="153"/>
        <end position="157"/>
    </location>
    <ligand>
        <name>5-phospho-alpha-D-ribose 1-diphosphate</name>
        <dbReference type="ChEBI" id="CHEBI:58017"/>
    </ligand>
</feature>
<dbReference type="EC" id="2.4.2.22" evidence="5 6"/>
<dbReference type="STRING" id="1393034.HMPREF3192_00862"/>
<dbReference type="GO" id="GO:0006166">
    <property type="term" value="P:purine ribonucleoside salvage"/>
    <property type="evidence" value="ECO:0007669"/>
    <property type="project" value="UniProtKB-KW"/>
</dbReference>
<evidence type="ECO:0000256" key="2">
    <source>
        <dbReference type="ARBA" id="ARBA00022676"/>
    </source>
</evidence>
<feature type="binding site" evidence="5">
    <location>
        <position position="45"/>
    </location>
    <ligand>
        <name>xanthine</name>
        <dbReference type="ChEBI" id="CHEBI:17712"/>
    </ligand>
</feature>
<gene>
    <name evidence="5" type="primary">xpt</name>
    <name evidence="8" type="ORF">HMPREF3192_00862</name>
</gene>
<evidence type="ECO:0000256" key="3">
    <source>
        <dbReference type="ARBA" id="ARBA00022679"/>
    </source>
</evidence>
<dbReference type="SUPFAM" id="SSF53271">
    <property type="entry name" value="PRTase-like"/>
    <property type="match status" value="1"/>
</dbReference>
<feature type="binding site" evidence="5">
    <location>
        <position position="52"/>
    </location>
    <ligand>
        <name>xanthine</name>
        <dbReference type="ChEBI" id="CHEBI:17712"/>
    </ligand>
</feature>
<proteinExistence type="inferred from homology"/>
<dbReference type="Gene3D" id="3.40.50.2020">
    <property type="match status" value="1"/>
</dbReference>
<feature type="binding site" evidence="5">
    <location>
        <position position="181"/>
    </location>
    <ligand>
        <name>xanthine</name>
        <dbReference type="ChEBI" id="CHEBI:17712"/>
    </ligand>
</feature>
<comment type="caution">
    <text evidence="8">The sequence shown here is derived from an EMBL/GenBank/DDBJ whole genome shotgun (WGS) entry which is preliminary data.</text>
</comment>
<evidence type="ECO:0000256" key="1">
    <source>
        <dbReference type="ARBA" id="ARBA00022490"/>
    </source>
</evidence>
<dbReference type="NCBIfam" id="NF006671">
    <property type="entry name" value="PRK09219.1"/>
    <property type="match status" value="1"/>
</dbReference>
<dbReference type="InterPro" id="IPR010079">
    <property type="entry name" value="Xanthine_PRibTrfase"/>
</dbReference>
<name>A0A133XU14_9ACTN</name>
<dbReference type="InterPro" id="IPR050118">
    <property type="entry name" value="Pur/Pyrimidine_PRTase"/>
</dbReference>
<dbReference type="GO" id="GO:0032265">
    <property type="term" value="P:XMP salvage"/>
    <property type="evidence" value="ECO:0007669"/>
    <property type="project" value="UniProtKB-UniRule"/>
</dbReference>
<evidence type="ECO:0000313" key="9">
    <source>
        <dbReference type="Proteomes" id="UP000070675"/>
    </source>
</evidence>
<dbReference type="CDD" id="cd06223">
    <property type="entry name" value="PRTases_typeI"/>
    <property type="match status" value="1"/>
</dbReference>
<reference evidence="9" key="1">
    <citation type="submission" date="2016-01" db="EMBL/GenBank/DDBJ databases">
        <authorList>
            <person name="Mitreva M."/>
            <person name="Pepin K.H."/>
            <person name="Mihindukulasuriya K.A."/>
            <person name="Fulton R."/>
            <person name="Fronick C."/>
            <person name="O'Laughlin M."/>
            <person name="Miner T."/>
            <person name="Herter B."/>
            <person name="Rosa B.A."/>
            <person name="Cordes M."/>
            <person name="Tomlinson C."/>
            <person name="Wollam A."/>
            <person name="Palsikar V.B."/>
            <person name="Mardis E.R."/>
            <person name="Wilson R.K."/>
        </authorList>
    </citation>
    <scope>NUCLEOTIDE SEQUENCE [LARGE SCALE GENOMIC DNA]</scope>
    <source>
        <strain evidence="9">DNF00019</strain>
    </source>
</reference>
<dbReference type="Pfam" id="PF00156">
    <property type="entry name" value="Pribosyltran"/>
    <property type="match status" value="1"/>
</dbReference>
<dbReference type="PANTHER" id="PTHR43864:SF1">
    <property type="entry name" value="XANTHINE PHOSPHORIBOSYLTRANSFERASE"/>
    <property type="match status" value="1"/>
</dbReference>
<evidence type="ECO:0000259" key="7">
    <source>
        <dbReference type="Pfam" id="PF00156"/>
    </source>
</evidence>